<name>A0A3M7RXH6_BRAPC</name>
<sequence length="109" mass="13375">MKFRVSKDFKSKIILVHCKVIYILKKSWPVFLSIDHCKIDWDRLILFMPHNKFFVPRFSIEFSESGCKQKFYFLTTYRYTLSLILNTHILRHVIKIEKLRYNTNWKVNK</sequence>
<proteinExistence type="predicted"/>
<dbReference type="Proteomes" id="UP000276133">
    <property type="component" value="Unassembled WGS sequence"/>
</dbReference>
<protein>
    <submittedName>
        <fullName evidence="1">Uncharacterized protein</fullName>
    </submittedName>
</protein>
<evidence type="ECO:0000313" key="2">
    <source>
        <dbReference type="Proteomes" id="UP000276133"/>
    </source>
</evidence>
<comment type="caution">
    <text evidence="1">The sequence shown here is derived from an EMBL/GenBank/DDBJ whole genome shotgun (WGS) entry which is preliminary data.</text>
</comment>
<keyword evidence="2" id="KW-1185">Reference proteome</keyword>
<dbReference type="AlphaFoldDB" id="A0A3M7RXH6"/>
<accession>A0A3M7RXH6</accession>
<evidence type="ECO:0000313" key="1">
    <source>
        <dbReference type="EMBL" id="RNA28017.1"/>
    </source>
</evidence>
<reference evidence="1 2" key="1">
    <citation type="journal article" date="2018" name="Sci. Rep.">
        <title>Genomic signatures of local adaptation to the degree of environmental predictability in rotifers.</title>
        <authorList>
            <person name="Franch-Gras L."/>
            <person name="Hahn C."/>
            <person name="Garcia-Roger E.M."/>
            <person name="Carmona M.J."/>
            <person name="Serra M."/>
            <person name="Gomez A."/>
        </authorList>
    </citation>
    <scope>NUCLEOTIDE SEQUENCE [LARGE SCALE GENOMIC DNA]</scope>
    <source>
        <strain evidence="1">HYR1</strain>
    </source>
</reference>
<organism evidence="1 2">
    <name type="scientific">Brachionus plicatilis</name>
    <name type="common">Marine rotifer</name>
    <name type="synonym">Brachionus muelleri</name>
    <dbReference type="NCBI Taxonomy" id="10195"/>
    <lineage>
        <taxon>Eukaryota</taxon>
        <taxon>Metazoa</taxon>
        <taxon>Spiralia</taxon>
        <taxon>Gnathifera</taxon>
        <taxon>Rotifera</taxon>
        <taxon>Eurotatoria</taxon>
        <taxon>Monogononta</taxon>
        <taxon>Pseudotrocha</taxon>
        <taxon>Ploima</taxon>
        <taxon>Brachionidae</taxon>
        <taxon>Brachionus</taxon>
    </lineage>
</organism>
<gene>
    <name evidence="1" type="ORF">BpHYR1_042553</name>
</gene>
<dbReference type="EMBL" id="REGN01002448">
    <property type="protein sequence ID" value="RNA28017.1"/>
    <property type="molecule type" value="Genomic_DNA"/>
</dbReference>